<sequence length="72" mass="8026">MKNIINIFQLLISIFLIVLILMQAKGVGLGRAWGGGSEFYKSRRGVEKIIFRLTIVIAALFLISSVFNVLIT</sequence>
<dbReference type="AlphaFoldDB" id="A0A1F6A6F2"/>
<evidence type="ECO:0000256" key="6">
    <source>
        <dbReference type="ARBA" id="ARBA00022989"/>
    </source>
</evidence>
<evidence type="ECO:0000256" key="9">
    <source>
        <dbReference type="RuleBase" id="RU365087"/>
    </source>
</evidence>
<evidence type="ECO:0000256" key="2">
    <source>
        <dbReference type="ARBA" id="ARBA00008445"/>
    </source>
</evidence>
<dbReference type="GO" id="GO:0005886">
    <property type="term" value="C:plasma membrane"/>
    <property type="evidence" value="ECO:0007669"/>
    <property type="project" value="UniProtKB-SubCell"/>
</dbReference>
<gene>
    <name evidence="10" type="ORF">A3D03_03580</name>
</gene>
<evidence type="ECO:0000256" key="8">
    <source>
        <dbReference type="ARBA" id="ARBA00023136"/>
    </source>
</evidence>
<keyword evidence="4 9" id="KW-0812">Transmembrane</keyword>
<comment type="caution">
    <text evidence="10">The sequence shown here is derived from an EMBL/GenBank/DDBJ whole genome shotgun (WGS) entry which is preliminary data.</text>
</comment>
<dbReference type="GO" id="GO:0015450">
    <property type="term" value="F:protein-transporting ATPase activity"/>
    <property type="evidence" value="ECO:0007669"/>
    <property type="project" value="UniProtKB-UniRule"/>
</dbReference>
<reference evidence="10 11" key="1">
    <citation type="journal article" date="2016" name="Nat. Commun.">
        <title>Thousands of microbial genomes shed light on interconnected biogeochemical processes in an aquifer system.</title>
        <authorList>
            <person name="Anantharaman K."/>
            <person name="Brown C.T."/>
            <person name="Hug L.A."/>
            <person name="Sharon I."/>
            <person name="Castelle C.J."/>
            <person name="Probst A.J."/>
            <person name="Thomas B.C."/>
            <person name="Singh A."/>
            <person name="Wilkins M.J."/>
            <person name="Karaoz U."/>
            <person name="Brodie E.L."/>
            <person name="Williams K.H."/>
            <person name="Hubbard S.S."/>
            <person name="Banfield J.F."/>
        </authorList>
    </citation>
    <scope>NUCLEOTIDE SEQUENCE [LARGE SCALE GENOMIC DNA]</scope>
</reference>
<dbReference type="NCBIfam" id="TIGR00810">
    <property type="entry name" value="secG"/>
    <property type="match status" value="1"/>
</dbReference>
<dbReference type="InterPro" id="IPR004692">
    <property type="entry name" value="SecG"/>
</dbReference>
<feature type="transmembrane region" description="Helical" evidence="9">
    <location>
        <begin position="50"/>
        <end position="71"/>
    </location>
</feature>
<dbReference type="EMBL" id="MFJN01000057">
    <property type="protein sequence ID" value="OGG20084.1"/>
    <property type="molecule type" value="Genomic_DNA"/>
</dbReference>
<evidence type="ECO:0000256" key="4">
    <source>
        <dbReference type="ARBA" id="ARBA00022692"/>
    </source>
</evidence>
<protein>
    <recommendedName>
        <fullName evidence="9">Protein-export membrane protein SecG</fullName>
    </recommendedName>
</protein>
<keyword evidence="8 9" id="KW-0472">Membrane</keyword>
<evidence type="ECO:0000256" key="1">
    <source>
        <dbReference type="ARBA" id="ARBA00004141"/>
    </source>
</evidence>
<keyword evidence="6 9" id="KW-1133">Transmembrane helix</keyword>
<comment type="similarity">
    <text evidence="2 9">Belongs to the SecG family.</text>
</comment>
<evidence type="ECO:0000256" key="5">
    <source>
        <dbReference type="ARBA" id="ARBA00022927"/>
    </source>
</evidence>
<dbReference type="PRINTS" id="PR01651">
    <property type="entry name" value="SECGEXPORT"/>
</dbReference>
<comment type="caution">
    <text evidence="9">Lacks conserved residue(s) required for the propagation of feature annotation.</text>
</comment>
<evidence type="ECO:0000313" key="11">
    <source>
        <dbReference type="Proteomes" id="UP000177092"/>
    </source>
</evidence>
<evidence type="ECO:0000256" key="3">
    <source>
        <dbReference type="ARBA" id="ARBA00022448"/>
    </source>
</evidence>
<dbReference type="Pfam" id="PF03840">
    <property type="entry name" value="SecG"/>
    <property type="match status" value="1"/>
</dbReference>
<evidence type="ECO:0000313" key="10">
    <source>
        <dbReference type="EMBL" id="OGG20084.1"/>
    </source>
</evidence>
<keyword evidence="7 9" id="KW-0811">Translocation</keyword>
<keyword evidence="5 9" id="KW-0653">Protein transport</keyword>
<evidence type="ECO:0000256" key="7">
    <source>
        <dbReference type="ARBA" id="ARBA00023010"/>
    </source>
</evidence>
<proteinExistence type="inferred from homology"/>
<keyword evidence="9" id="KW-1003">Cell membrane</keyword>
<accession>A0A1F6A6F2</accession>
<name>A0A1F6A6F2_9BACT</name>
<dbReference type="GO" id="GO:0009306">
    <property type="term" value="P:protein secretion"/>
    <property type="evidence" value="ECO:0007669"/>
    <property type="project" value="UniProtKB-UniRule"/>
</dbReference>
<organism evidence="10 11">
    <name type="scientific">Candidatus Gottesmanbacteria bacterium RIFCSPHIGHO2_02_FULL_40_13</name>
    <dbReference type="NCBI Taxonomy" id="1798384"/>
    <lineage>
        <taxon>Bacteria</taxon>
        <taxon>Candidatus Gottesmaniibacteriota</taxon>
    </lineage>
</organism>
<dbReference type="STRING" id="1798384.A3D03_03580"/>
<comment type="function">
    <text evidence="9">Involved in protein export. Participates in an early event of protein translocation.</text>
</comment>
<keyword evidence="3 9" id="KW-0813">Transport</keyword>
<dbReference type="Proteomes" id="UP000177092">
    <property type="component" value="Unassembled WGS sequence"/>
</dbReference>
<comment type="subcellular location">
    <subcellularLocation>
        <location evidence="9">Cell membrane</location>
        <topology evidence="9">Multi-pass membrane protein</topology>
    </subcellularLocation>
    <subcellularLocation>
        <location evidence="1">Membrane</location>
        <topology evidence="1">Multi-pass membrane protein</topology>
    </subcellularLocation>
</comment>